<dbReference type="InterPro" id="IPR002100">
    <property type="entry name" value="TF_MADSbox"/>
</dbReference>
<evidence type="ECO:0000256" key="4">
    <source>
        <dbReference type="ARBA" id="ARBA00023163"/>
    </source>
</evidence>
<feature type="domain" description="MADS-box" evidence="8">
    <location>
        <begin position="7"/>
        <end position="67"/>
    </location>
</feature>
<protein>
    <recommendedName>
        <fullName evidence="8">MADS-box domain-containing protein</fullName>
    </recommendedName>
</protein>
<comment type="caution">
    <text evidence="9">The sequence shown here is derived from an EMBL/GenBank/DDBJ whole genome shotgun (WGS) entry which is preliminary data.</text>
</comment>
<evidence type="ECO:0000256" key="2">
    <source>
        <dbReference type="ARBA" id="ARBA00023015"/>
    </source>
</evidence>
<keyword evidence="4" id="KW-0804">Transcription</keyword>
<keyword evidence="10" id="KW-1185">Reference proteome</keyword>
<keyword evidence="6" id="KW-0175">Coiled coil</keyword>
<dbReference type="Pfam" id="PF00319">
    <property type="entry name" value="SRF-TF"/>
    <property type="match status" value="1"/>
</dbReference>
<proteinExistence type="predicted"/>
<keyword evidence="5" id="KW-0539">Nucleus</keyword>
<sequence>MGSCSGVRRGKTVIKEVEQINRRYVTFSKRKLGLFNKLTELSILCNVESALIITSQNGKHYSCGYPDVDTVIGRYLGGGPPQRRNPVSKKEVEKLRVEYEALQIQLKEEQKRLQDTKERQKGSFWSPPWWNVPTEDMGLENLLEFKNSLELLKYNLVGALQEKDINSVPSSTMLPPPPITPPAPAPAFPHYYR</sequence>
<gene>
    <name evidence="9" type="ORF">VNO78_24961</name>
</gene>
<keyword evidence="2" id="KW-0805">Transcription regulation</keyword>
<dbReference type="InterPro" id="IPR036879">
    <property type="entry name" value="TF_MADSbox_sf"/>
</dbReference>
<evidence type="ECO:0000259" key="8">
    <source>
        <dbReference type="PROSITE" id="PS50066"/>
    </source>
</evidence>
<dbReference type="PANTHER" id="PTHR11945">
    <property type="entry name" value="MADS BOX PROTEIN"/>
    <property type="match status" value="1"/>
</dbReference>
<accession>A0AAN9XEM6</accession>
<dbReference type="PANTHER" id="PTHR11945:SF448">
    <property type="entry name" value="MADS-BOX TRANSCRIPTION FACTOR FAMILY PROTEIN"/>
    <property type="match status" value="1"/>
</dbReference>
<feature type="coiled-coil region" evidence="6">
    <location>
        <begin position="89"/>
        <end position="119"/>
    </location>
</feature>
<evidence type="ECO:0000256" key="5">
    <source>
        <dbReference type="ARBA" id="ARBA00023242"/>
    </source>
</evidence>
<evidence type="ECO:0000256" key="6">
    <source>
        <dbReference type="SAM" id="Coils"/>
    </source>
</evidence>
<dbReference type="GO" id="GO:0000981">
    <property type="term" value="F:DNA-binding transcription factor activity, RNA polymerase II-specific"/>
    <property type="evidence" value="ECO:0007669"/>
    <property type="project" value="TreeGrafter"/>
</dbReference>
<dbReference type="Gene3D" id="3.40.1810.10">
    <property type="entry name" value="Transcription factor, MADS-box"/>
    <property type="match status" value="1"/>
</dbReference>
<comment type="subcellular location">
    <subcellularLocation>
        <location evidence="1">Nucleus</location>
    </subcellularLocation>
</comment>
<feature type="compositionally biased region" description="Pro residues" evidence="7">
    <location>
        <begin position="174"/>
        <end position="187"/>
    </location>
</feature>
<dbReference type="EMBL" id="JAYMYS010000006">
    <property type="protein sequence ID" value="KAK7389698.1"/>
    <property type="molecule type" value="Genomic_DNA"/>
</dbReference>
<keyword evidence="3" id="KW-0238">DNA-binding</keyword>
<organism evidence="9 10">
    <name type="scientific">Psophocarpus tetragonolobus</name>
    <name type="common">Winged bean</name>
    <name type="synonym">Dolichos tetragonolobus</name>
    <dbReference type="NCBI Taxonomy" id="3891"/>
    <lineage>
        <taxon>Eukaryota</taxon>
        <taxon>Viridiplantae</taxon>
        <taxon>Streptophyta</taxon>
        <taxon>Embryophyta</taxon>
        <taxon>Tracheophyta</taxon>
        <taxon>Spermatophyta</taxon>
        <taxon>Magnoliopsida</taxon>
        <taxon>eudicotyledons</taxon>
        <taxon>Gunneridae</taxon>
        <taxon>Pentapetalae</taxon>
        <taxon>rosids</taxon>
        <taxon>fabids</taxon>
        <taxon>Fabales</taxon>
        <taxon>Fabaceae</taxon>
        <taxon>Papilionoideae</taxon>
        <taxon>50 kb inversion clade</taxon>
        <taxon>NPAAA clade</taxon>
        <taxon>indigoferoid/millettioid clade</taxon>
        <taxon>Phaseoleae</taxon>
        <taxon>Psophocarpus</taxon>
    </lineage>
</organism>
<dbReference type="SUPFAM" id="SSF55455">
    <property type="entry name" value="SRF-like"/>
    <property type="match status" value="1"/>
</dbReference>
<dbReference type="GO" id="GO:0000978">
    <property type="term" value="F:RNA polymerase II cis-regulatory region sequence-specific DNA binding"/>
    <property type="evidence" value="ECO:0007669"/>
    <property type="project" value="TreeGrafter"/>
</dbReference>
<dbReference type="GO" id="GO:0005634">
    <property type="term" value="C:nucleus"/>
    <property type="evidence" value="ECO:0007669"/>
    <property type="project" value="UniProtKB-SubCell"/>
</dbReference>
<dbReference type="GO" id="GO:0046983">
    <property type="term" value="F:protein dimerization activity"/>
    <property type="evidence" value="ECO:0007669"/>
    <property type="project" value="InterPro"/>
</dbReference>
<evidence type="ECO:0000313" key="9">
    <source>
        <dbReference type="EMBL" id="KAK7389698.1"/>
    </source>
</evidence>
<evidence type="ECO:0000256" key="7">
    <source>
        <dbReference type="SAM" id="MobiDB-lite"/>
    </source>
</evidence>
<dbReference type="PRINTS" id="PR00404">
    <property type="entry name" value="MADSDOMAIN"/>
</dbReference>
<dbReference type="PROSITE" id="PS50066">
    <property type="entry name" value="MADS_BOX_2"/>
    <property type="match status" value="1"/>
</dbReference>
<evidence type="ECO:0000256" key="1">
    <source>
        <dbReference type="ARBA" id="ARBA00004123"/>
    </source>
</evidence>
<dbReference type="SMART" id="SM00432">
    <property type="entry name" value="MADS"/>
    <property type="match status" value="1"/>
</dbReference>
<feature type="region of interest" description="Disordered" evidence="7">
    <location>
        <begin position="168"/>
        <end position="193"/>
    </location>
</feature>
<name>A0AAN9XEM6_PSOTE</name>
<evidence type="ECO:0000313" key="10">
    <source>
        <dbReference type="Proteomes" id="UP001386955"/>
    </source>
</evidence>
<evidence type="ECO:0000256" key="3">
    <source>
        <dbReference type="ARBA" id="ARBA00023125"/>
    </source>
</evidence>
<dbReference type="Proteomes" id="UP001386955">
    <property type="component" value="Unassembled WGS sequence"/>
</dbReference>
<dbReference type="AlphaFoldDB" id="A0AAN9XEM6"/>
<reference evidence="9 10" key="1">
    <citation type="submission" date="2024-01" db="EMBL/GenBank/DDBJ databases">
        <title>The genomes of 5 underutilized Papilionoideae crops provide insights into root nodulation and disease resistanc.</title>
        <authorList>
            <person name="Jiang F."/>
        </authorList>
    </citation>
    <scope>NUCLEOTIDE SEQUENCE [LARGE SCALE GENOMIC DNA]</scope>
    <source>
        <strain evidence="9">DUOXIRENSHENG_FW03</strain>
        <tissue evidence="9">Leaves</tissue>
    </source>
</reference>